<gene>
    <name evidence="4" type="ORF">EVJ58_g2964</name>
</gene>
<feature type="transmembrane region" description="Helical" evidence="2">
    <location>
        <begin position="110"/>
        <end position="129"/>
    </location>
</feature>
<feature type="region of interest" description="Disordered" evidence="1">
    <location>
        <begin position="744"/>
        <end position="764"/>
    </location>
</feature>
<reference evidence="4 5" key="1">
    <citation type="submission" date="2019-01" db="EMBL/GenBank/DDBJ databases">
        <title>Genome sequencing of the rare red list fungi Fomitopsis rosea.</title>
        <authorList>
            <person name="Buettner E."/>
            <person name="Kellner H."/>
        </authorList>
    </citation>
    <scope>NUCLEOTIDE SEQUENCE [LARGE SCALE GENOMIC DNA]</scope>
    <source>
        <strain evidence="4 5">DSM 105464</strain>
    </source>
</reference>
<sequence length="764" mass="84278">MVSSDAQGSANLASYHSRYSRLASTSDPEVIIHISDDLSPLLHTQPGLSSDSIADYQSRHNANVDPNTNVLDQNPASAPDTSGAWAMCAEEVWKHEEATIQNWKEEIDTMLVFAGLFSAIVATFNTQYYSNLQPAFQAPSAPVFFLIMSANVTTLPGGIENFNGTIQVPTSGINGMAIAVNTLWFSALVFSLAAASIGISVKQWLEHYVVPQSVVPRQRAQIWHSRRRGLLDWHVPEIITLIPLLLQVALALFLVGMLILLWSMSYIVAGIVLAPTALLLAFTAWRVYQALRRLTQLFTLVSRFGFFEGWKLFLFAGRATKPWATWVDREKAKLRRLGKGESSLDVLVAADKFIGGDTFLDQVVRPCLNHAEIHSALPIFYRILQERAHLIDTTPGQRQMPKWLEDEMDNGSVVVMGHLALDMLRRIEAESGKDDQQREELRILELLGRLLSAMPVTDFSVYEGLVTWFVGSELAQEPRKEALALIWRNAPTFLVEHPALCVSLGHMCLDMVEQLQRTGGDSVALASRQRDILQALDHVLFATPATQSSVYDRLCALMQITDMSRGAIDEVVDVAYRYSGQFPSNEQNIQMLSSCMRPMQDENDPVPAMSLLSAVLVMSAKLPNPDASLIENALISATGNSSAETVTTVAQKLESKAVWWVVCRLVDGCIAVAKRDVQLLPPGGFGALEALVSLCDAMVSPANGIALLGIRQRLHVLRDVLEGRSNAEEITDVEVLMNRPSTAHSIAARRQRRSHSTDSLAAME</sequence>
<evidence type="ECO:0000256" key="1">
    <source>
        <dbReference type="SAM" id="MobiDB-lite"/>
    </source>
</evidence>
<feature type="domain" description="DUF6535" evidence="3">
    <location>
        <begin position="85"/>
        <end position="263"/>
    </location>
</feature>
<proteinExistence type="predicted"/>
<evidence type="ECO:0000313" key="4">
    <source>
        <dbReference type="EMBL" id="TFY63908.1"/>
    </source>
</evidence>
<dbReference type="EMBL" id="SEKV01000115">
    <property type="protein sequence ID" value="TFY63908.1"/>
    <property type="molecule type" value="Genomic_DNA"/>
</dbReference>
<dbReference type="AlphaFoldDB" id="A0A4Y9YQ82"/>
<keyword evidence="2" id="KW-0472">Membrane</keyword>
<name>A0A4Y9YQ82_9APHY</name>
<dbReference type="InterPro" id="IPR045338">
    <property type="entry name" value="DUF6535"/>
</dbReference>
<protein>
    <recommendedName>
        <fullName evidence="3">DUF6535 domain-containing protein</fullName>
    </recommendedName>
</protein>
<evidence type="ECO:0000256" key="2">
    <source>
        <dbReference type="SAM" id="Phobius"/>
    </source>
</evidence>
<feature type="transmembrane region" description="Helical" evidence="2">
    <location>
        <begin position="141"/>
        <end position="159"/>
    </location>
</feature>
<feature type="transmembrane region" description="Helical" evidence="2">
    <location>
        <begin position="267"/>
        <end position="288"/>
    </location>
</feature>
<dbReference type="Pfam" id="PF20153">
    <property type="entry name" value="DUF6535"/>
    <property type="match status" value="1"/>
</dbReference>
<comment type="caution">
    <text evidence="4">The sequence shown here is derived from an EMBL/GenBank/DDBJ whole genome shotgun (WGS) entry which is preliminary data.</text>
</comment>
<feature type="transmembrane region" description="Helical" evidence="2">
    <location>
        <begin position="180"/>
        <end position="201"/>
    </location>
</feature>
<dbReference type="Proteomes" id="UP000298390">
    <property type="component" value="Unassembled WGS sequence"/>
</dbReference>
<keyword evidence="2" id="KW-0812">Transmembrane</keyword>
<evidence type="ECO:0000259" key="3">
    <source>
        <dbReference type="Pfam" id="PF20153"/>
    </source>
</evidence>
<evidence type="ECO:0000313" key="5">
    <source>
        <dbReference type="Proteomes" id="UP000298390"/>
    </source>
</evidence>
<organism evidence="4 5">
    <name type="scientific">Rhodofomes roseus</name>
    <dbReference type="NCBI Taxonomy" id="34475"/>
    <lineage>
        <taxon>Eukaryota</taxon>
        <taxon>Fungi</taxon>
        <taxon>Dikarya</taxon>
        <taxon>Basidiomycota</taxon>
        <taxon>Agaricomycotina</taxon>
        <taxon>Agaricomycetes</taxon>
        <taxon>Polyporales</taxon>
        <taxon>Rhodofomes</taxon>
    </lineage>
</organism>
<keyword evidence="2" id="KW-1133">Transmembrane helix</keyword>
<accession>A0A4Y9YQ82</accession>
<feature type="transmembrane region" description="Helical" evidence="2">
    <location>
        <begin position="238"/>
        <end position="260"/>
    </location>
</feature>